<dbReference type="InterPro" id="IPR005543">
    <property type="entry name" value="PASTA_dom"/>
</dbReference>
<proteinExistence type="predicted"/>
<evidence type="ECO:0000313" key="3">
    <source>
        <dbReference type="EMBL" id="APU15030.1"/>
    </source>
</evidence>
<dbReference type="Proteomes" id="UP000185511">
    <property type="component" value="Chromosome"/>
</dbReference>
<dbReference type="PROSITE" id="PS51178">
    <property type="entry name" value="PASTA"/>
    <property type="match status" value="1"/>
</dbReference>
<dbReference type="KEGG" id="acad:UA74_14870"/>
<evidence type="ECO:0000259" key="2">
    <source>
        <dbReference type="PROSITE" id="PS51178"/>
    </source>
</evidence>
<accession>A0AAC9LDV8</accession>
<protein>
    <submittedName>
        <fullName evidence="3">PASTA domain-containing protein</fullName>
    </submittedName>
</protein>
<dbReference type="EMBL" id="CP016076">
    <property type="protein sequence ID" value="APU15030.1"/>
    <property type="molecule type" value="Genomic_DNA"/>
</dbReference>
<dbReference type="AlphaFoldDB" id="A0AAC9LDV8"/>
<feature type="domain" description="PASTA" evidence="2">
    <location>
        <begin position="16"/>
        <end position="84"/>
    </location>
</feature>
<dbReference type="SMART" id="SM00740">
    <property type="entry name" value="PASTA"/>
    <property type="match status" value="1"/>
</dbReference>
<sequence>MGRGREKAKQEKAARRWDSVAVPDLLGLTAPEAERIGAELGLRVTAPGDDPEPVEELSGTVVRQHPAAGVLVARGSRVIVSTTGSGGEAGAHEPRWPFPPVPEGHTVLEPDADRAF</sequence>
<feature type="compositionally biased region" description="Basic and acidic residues" evidence="1">
    <location>
        <begin position="106"/>
        <end position="116"/>
    </location>
</feature>
<reference evidence="4" key="1">
    <citation type="submission" date="2016-06" db="EMBL/GenBank/DDBJ databases">
        <title>Complete genome sequence of Actinoalloteichus fjordicus DSM 46855 (=ADI127-17), type strain of the new species Actinoalloteichus fjordicus.</title>
        <authorList>
            <person name="Ruckert C."/>
            <person name="Nouioui I."/>
            <person name="Willmese J."/>
            <person name="van Wezel G."/>
            <person name="Klenk H.-P."/>
            <person name="Kalinowski J."/>
            <person name="Zotchev S.B."/>
        </authorList>
    </citation>
    <scope>NUCLEOTIDE SEQUENCE [LARGE SCALE GENOMIC DNA]</scope>
    <source>
        <strain evidence="4">ADI127-7</strain>
    </source>
</reference>
<dbReference type="Gene3D" id="3.30.10.20">
    <property type="match status" value="1"/>
</dbReference>
<evidence type="ECO:0000256" key="1">
    <source>
        <dbReference type="SAM" id="MobiDB-lite"/>
    </source>
</evidence>
<organism evidence="3 4">
    <name type="scientific">Actinoalloteichus fjordicus</name>
    <dbReference type="NCBI Taxonomy" id="1612552"/>
    <lineage>
        <taxon>Bacteria</taxon>
        <taxon>Bacillati</taxon>
        <taxon>Actinomycetota</taxon>
        <taxon>Actinomycetes</taxon>
        <taxon>Pseudonocardiales</taxon>
        <taxon>Pseudonocardiaceae</taxon>
        <taxon>Actinoalloteichus</taxon>
    </lineage>
</organism>
<feature type="region of interest" description="Disordered" evidence="1">
    <location>
        <begin position="81"/>
        <end position="116"/>
    </location>
</feature>
<keyword evidence="4" id="KW-1185">Reference proteome</keyword>
<name>A0AAC9LDV8_9PSEU</name>
<gene>
    <name evidence="3" type="ORF">UA74_14870</name>
</gene>
<evidence type="ECO:0000313" key="4">
    <source>
        <dbReference type="Proteomes" id="UP000185511"/>
    </source>
</evidence>
<dbReference type="RefSeq" id="WP_075740851.1">
    <property type="nucleotide sequence ID" value="NZ_CP016076.1"/>
</dbReference>
<dbReference type="SUPFAM" id="SSF54184">
    <property type="entry name" value="Penicillin-binding protein 2x (pbp-2x), c-terminal domain"/>
    <property type="match status" value="1"/>
</dbReference>
<dbReference type="Pfam" id="PF03793">
    <property type="entry name" value="PASTA"/>
    <property type="match status" value="1"/>
</dbReference>